<dbReference type="AlphaFoldDB" id="A0A0F9NTH9"/>
<dbReference type="Pfam" id="PF00753">
    <property type="entry name" value="Lactamase_B"/>
    <property type="match status" value="1"/>
</dbReference>
<dbReference type="EMBL" id="LAZR01003167">
    <property type="protein sequence ID" value="KKN21224.1"/>
    <property type="molecule type" value="Genomic_DNA"/>
</dbReference>
<proteinExistence type="predicted"/>
<dbReference type="Gene3D" id="3.60.15.30">
    <property type="entry name" value="Metallo-beta-lactamase domain"/>
    <property type="match status" value="1"/>
</dbReference>
<dbReference type="InterPro" id="IPR001279">
    <property type="entry name" value="Metallo-B-lactamas"/>
</dbReference>
<comment type="caution">
    <text evidence="2">The sequence shown here is derived from an EMBL/GenBank/DDBJ whole genome shotgun (WGS) entry which is preliminary data.</text>
</comment>
<protein>
    <recommendedName>
        <fullName evidence="1">Metallo-beta-lactamase domain-containing protein</fullName>
    </recommendedName>
</protein>
<feature type="domain" description="Metallo-beta-lactamase" evidence="1">
    <location>
        <begin position="31"/>
        <end position="237"/>
    </location>
</feature>
<accession>A0A0F9NTH9</accession>
<dbReference type="SUPFAM" id="SSF56281">
    <property type="entry name" value="Metallo-hydrolase/oxidoreductase"/>
    <property type="match status" value="1"/>
</dbReference>
<dbReference type="SMART" id="SM00849">
    <property type="entry name" value="Lactamase_B"/>
    <property type="match status" value="1"/>
</dbReference>
<reference evidence="2" key="1">
    <citation type="journal article" date="2015" name="Nature">
        <title>Complex archaea that bridge the gap between prokaryotes and eukaryotes.</title>
        <authorList>
            <person name="Spang A."/>
            <person name="Saw J.H."/>
            <person name="Jorgensen S.L."/>
            <person name="Zaremba-Niedzwiedzka K."/>
            <person name="Martijn J."/>
            <person name="Lind A.E."/>
            <person name="van Eijk R."/>
            <person name="Schleper C."/>
            <person name="Guy L."/>
            <person name="Ettema T.J."/>
        </authorList>
    </citation>
    <scope>NUCLEOTIDE SEQUENCE</scope>
</reference>
<organism evidence="2">
    <name type="scientific">marine sediment metagenome</name>
    <dbReference type="NCBI Taxonomy" id="412755"/>
    <lineage>
        <taxon>unclassified sequences</taxon>
        <taxon>metagenomes</taxon>
        <taxon>ecological metagenomes</taxon>
    </lineage>
</organism>
<evidence type="ECO:0000259" key="1">
    <source>
        <dbReference type="SMART" id="SM00849"/>
    </source>
</evidence>
<dbReference type="CDD" id="cd16282">
    <property type="entry name" value="metallo-hydrolase-like_MBL-fold"/>
    <property type="match status" value="1"/>
</dbReference>
<dbReference type="InterPro" id="IPR038536">
    <property type="entry name" value="Alkyl/aryl-sulf_dimr_sf"/>
</dbReference>
<dbReference type="PANTHER" id="PTHR43223:SF2">
    <property type="entry name" value="METALLO-BETA-LACTAMASE DOMAIN-CONTAINING PROTEIN"/>
    <property type="match status" value="1"/>
</dbReference>
<evidence type="ECO:0000313" key="2">
    <source>
        <dbReference type="EMBL" id="KKN21224.1"/>
    </source>
</evidence>
<dbReference type="PANTHER" id="PTHR43223">
    <property type="entry name" value="ALKYL/ARYL-SULFATASE"/>
    <property type="match status" value="1"/>
</dbReference>
<name>A0A0F9NTH9_9ZZZZ</name>
<sequence length="425" mass="49678">MRTTKEDMSDFVGNFPSKTFADGTCYHIGGFANVGVVETTDGLLIFDLAIKQYHRRIHKAIREFSDKPIKYIVYSHGHFDHCFGFFSLLEEVKAKGWDIPKVIAHENVLKRFEKYRMLENYHAWLNKNQFRSIRTKKFPPVSAQETLNPSIVLHGDEKYLLKFGGYNFEIYHDIGETDDSLWMYFKEKNVLFTGDLVMNPSFPNVGNPNKVQRYPKQWAIAMEKMLEKKAEYILPGHGKLVVGKKDVKDVLSIRAEAMHFVHDEVVKRMNEGKWFEQIYHEMLDIYPEKFKNNKFLKPSYGCYRFAIHAVYRLYHGWYDSGNPTNLFPAKTEDIAKEFLKINSEVKYFEHAKSLYSQNELQLALHILDIVIEGCDLKNKEVLLETYSLKSTILTQKAKEEPSFIVKNSLLNGIENLKIRIKELEN</sequence>
<gene>
    <name evidence="2" type="ORF">LCGC14_0927630</name>
</gene>
<dbReference type="Gene3D" id="1.25.40.880">
    <property type="entry name" value="Alkyl sulfatase, dimerisation domain"/>
    <property type="match status" value="1"/>
</dbReference>
<dbReference type="Pfam" id="PF14863">
    <property type="entry name" value="Alkyl_sulf_dimr"/>
    <property type="match status" value="1"/>
</dbReference>
<dbReference type="InterPro" id="IPR029228">
    <property type="entry name" value="Alkyl_sulf_dimr"/>
</dbReference>
<dbReference type="InterPro" id="IPR036866">
    <property type="entry name" value="RibonucZ/Hydroxyglut_hydro"/>
</dbReference>
<dbReference type="InterPro" id="IPR052195">
    <property type="entry name" value="Bact_Alkyl/Aryl-Sulfatase"/>
</dbReference>
<dbReference type="GO" id="GO:0046983">
    <property type="term" value="F:protein dimerization activity"/>
    <property type="evidence" value="ECO:0007669"/>
    <property type="project" value="InterPro"/>
</dbReference>